<feature type="compositionally biased region" description="Polar residues" evidence="1">
    <location>
        <begin position="1825"/>
        <end position="1836"/>
    </location>
</feature>
<dbReference type="InterPro" id="IPR005312">
    <property type="entry name" value="DUF1759"/>
</dbReference>
<dbReference type="SUPFAM" id="SSF56672">
    <property type="entry name" value="DNA/RNA polymerases"/>
    <property type="match status" value="1"/>
</dbReference>
<evidence type="ECO:0000313" key="3">
    <source>
        <dbReference type="EnsemblMetazoa" id="AALFPA23_000198.P37811"/>
    </source>
</evidence>
<evidence type="ECO:0000256" key="1">
    <source>
        <dbReference type="SAM" id="MobiDB-lite"/>
    </source>
</evidence>
<protein>
    <recommendedName>
        <fullName evidence="2">Integrase catalytic domain-containing protein</fullName>
    </recommendedName>
</protein>
<organism evidence="3 4">
    <name type="scientific">Aedes albopictus</name>
    <name type="common">Asian tiger mosquito</name>
    <name type="synonym">Stegomyia albopicta</name>
    <dbReference type="NCBI Taxonomy" id="7160"/>
    <lineage>
        <taxon>Eukaryota</taxon>
        <taxon>Metazoa</taxon>
        <taxon>Ecdysozoa</taxon>
        <taxon>Arthropoda</taxon>
        <taxon>Hexapoda</taxon>
        <taxon>Insecta</taxon>
        <taxon>Pterygota</taxon>
        <taxon>Neoptera</taxon>
        <taxon>Endopterygota</taxon>
        <taxon>Diptera</taxon>
        <taxon>Nematocera</taxon>
        <taxon>Culicoidea</taxon>
        <taxon>Culicidae</taxon>
        <taxon>Culicinae</taxon>
        <taxon>Aedini</taxon>
        <taxon>Aedes</taxon>
        <taxon>Stegomyia</taxon>
    </lineage>
</organism>
<feature type="region of interest" description="Disordered" evidence="1">
    <location>
        <begin position="1818"/>
        <end position="1842"/>
    </location>
</feature>
<dbReference type="EnsemblMetazoa" id="AALFPA23_000198.R37811">
    <property type="protein sequence ID" value="AALFPA23_000198.P37811"/>
    <property type="gene ID" value="AALFPA23_000198"/>
</dbReference>
<accession>A0ABM1XJH3</accession>
<dbReference type="Gene3D" id="3.30.420.10">
    <property type="entry name" value="Ribonuclease H-like superfamily/Ribonuclease H"/>
    <property type="match status" value="1"/>
</dbReference>
<dbReference type="PROSITE" id="PS50994">
    <property type="entry name" value="INTEGRASE"/>
    <property type="match status" value="1"/>
</dbReference>
<evidence type="ECO:0000313" key="4">
    <source>
        <dbReference type="Proteomes" id="UP000069940"/>
    </source>
</evidence>
<dbReference type="PANTHER" id="PTHR47331">
    <property type="entry name" value="PHD-TYPE DOMAIN-CONTAINING PROTEIN"/>
    <property type="match status" value="1"/>
</dbReference>
<dbReference type="InterPro" id="IPR040676">
    <property type="entry name" value="DUF5641"/>
</dbReference>
<dbReference type="CDD" id="cd01644">
    <property type="entry name" value="RT_pepA17"/>
    <property type="match status" value="1"/>
</dbReference>
<dbReference type="GeneID" id="115261069"/>
<reference evidence="3" key="2">
    <citation type="submission" date="2025-05" db="UniProtKB">
        <authorList>
            <consortium name="EnsemblMetazoa"/>
        </authorList>
    </citation>
    <scope>IDENTIFICATION</scope>
    <source>
        <strain evidence="3">Foshan</strain>
    </source>
</reference>
<dbReference type="SUPFAM" id="SSF53098">
    <property type="entry name" value="Ribonuclease H-like"/>
    <property type="match status" value="1"/>
</dbReference>
<dbReference type="Proteomes" id="UP000069940">
    <property type="component" value="Unassembled WGS sequence"/>
</dbReference>
<dbReference type="Pfam" id="PF03564">
    <property type="entry name" value="DUF1759"/>
    <property type="match status" value="1"/>
</dbReference>
<dbReference type="RefSeq" id="XP_062703829.1">
    <property type="nucleotide sequence ID" value="XM_062847845.1"/>
</dbReference>
<dbReference type="PANTHER" id="PTHR47331:SF1">
    <property type="entry name" value="GAG-LIKE PROTEIN"/>
    <property type="match status" value="1"/>
</dbReference>
<dbReference type="Pfam" id="PF17921">
    <property type="entry name" value="Integrase_H2C2"/>
    <property type="match status" value="1"/>
</dbReference>
<dbReference type="InterPro" id="IPR036397">
    <property type="entry name" value="RNaseH_sf"/>
</dbReference>
<dbReference type="Pfam" id="PF05380">
    <property type="entry name" value="Peptidase_A17"/>
    <property type="match status" value="1"/>
</dbReference>
<reference evidence="4" key="1">
    <citation type="journal article" date="2015" name="Proc. Natl. Acad. Sci. U.S.A.">
        <title>Genome sequence of the Asian Tiger mosquito, Aedes albopictus, reveals insights into its biology, genetics, and evolution.</title>
        <authorList>
            <person name="Chen X.G."/>
            <person name="Jiang X."/>
            <person name="Gu J."/>
            <person name="Xu M."/>
            <person name="Wu Y."/>
            <person name="Deng Y."/>
            <person name="Zhang C."/>
            <person name="Bonizzoni M."/>
            <person name="Dermauw W."/>
            <person name="Vontas J."/>
            <person name="Armbruster P."/>
            <person name="Huang X."/>
            <person name="Yang Y."/>
            <person name="Zhang H."/>
            <person name="He W."/>
            <person name="Peng H."/>
            <person name="Liu Y."/>
            <person name="Wu K."/>
            <person name="Chen J."/>
            <person name="Lirakis M."/>
            <person name="Topalis P."/>
            <person name="Van Leeuwen T."/>
            <person name="Hall A.B."/>
            <person name="Jiang X."/>
            <person name="Thorpe C."/>
            <person name="Mueller R.L."/>
            <person name="Sun C."/>
            <person name="Waterhouse R.M."/>
            <person name="Yan G."/>
            <person name="Tu Z.J."/>
            <person name="Fang X."/>
            <person name="James A.A."/>
        </authorList>
    </citation>
    <scope>NUCLEOTIDE SEQUENCE [LARGE SCALE GENOMIC DNA]</scope>
    <source>
        <strain evidence="4">Foshan</strain>
    </source>
</reference>
<dbReference type="InterPro" id="IPR041588">
    <property type="entry name" value="Integrase_H2C2"/>
</dbReference>
<evidence type="ECO:0000259" key="2">
    <source>
        <dbReference type="PROSITE" id="PS50994"/>
    </source>
</evidence>
<dbReference type="Pfam" id="PF18701">
    <property type="entry name" value="DUF5641"/>
    <property type="match status" value="1"/>
</dbReference>
<feature type="region of interest" description="Disordered" evidence="1">
    <location>
        <begin position="435"/>
        <end position="466"/>
    </location>
</feature>
<dbReference type="InterPro" id="IPR012337">
    <property type="entry name" value="RNaseH-like_sf"/>
</dbReference>
<keyword evidence="4" id="KW-1185">Reference proteome</keyword>
<dbReference type="InterPro" id="IPR008042">
    <property type="entry name" value="Retrotrans_Pao"/>
</dbReference>
<dbReference type="InterPro" id="IPR001584">
    <property type="entry name" value="Integrase_cat-core"/>
</dbReference>
<feature type="domain" description="Integrase catalytic" evidence="2">
    <location>
        <begin position="1501"/>
        <end position="1697"/>
    </location>
</feature>
<sequence length="1842" mass="207168">MKKRASRSVVAKSAKLKTLLRQRANILGSAALIKRFNDQYQQGQFHQVKVRIDTLDRLWADFAHIQDEIEEIEDGVTGDEIDDEEEPTISAQRVQFQTMYHELKASLVSKLPLDPPPSGSAVNRPPVQPMQSVRLPEIHIPDFCGNPSKWIAFRDIFRSMIHSSVHLSSVQKMHYLKAALTGEAARIIANFEVNSDNYAAAWKSICERYDNPNLLRKHHFAALFAIPSVKRASSSSLYELVDEFDHHVGVLGKLDTPADLWDTVLVETLSKRLDPATLKEWENSCHENVRPTYQQLTEFVRKTSRVLQSVKLLQTPNRPVEPKPSKPKSISTHVATEVTNKCPLCKDAHPLFKCDQFVGMEVKQRFEMVKKNGLCINCLKGSHLAKNCSSGSCRNCFKKHHTLLHLPPLAVAAKPSSSQTTLACSTAASEVIPPAQPQVSSNSSVVASHSFSSPPSRSQQPPVGAMSSGPVNSFSYSVVVAPSSSPVDPPAPQSIRKSLELNSSPVASCVTPQSVPVRAPCDEVFLSTVAVKVKDSNGNARYARGVLDSCSQANFISEALARKLELKRDGISIDVSGIGKGIVHIRSKVLIRISSRFGGLDYPLECLVIPQITVTLPSKHIDISDWNLPNNVPLADPRFNISSGVDILVGGELFYSLMLSHTINLRAGFPILQKTVFGYVVAGRLSTASRTTPIRVVSATTSLDNKLQRFWEVENFDGYKAMTPLEEACEEHFRSPVSRTSDGRYMVRLPVRDEMVQLLGDSFAVAQRRFWAIERKFASNHEFKSEYAKFMEEYATLGHMELSPRVEIPQFVLPHHAIFRLDSSTTKTRVVFDATCKGSSQLSLNDVLLVGPIVQPPLLAIVLNWRIPRFVFKADIEKMFRQIWVHSLDRRFLQVLWRTSATQPLQRYQLTTVTYGTSCAPYLATRVLNQLAEDEGHRYPLGAKVIRRGFYMDDALSGEDDLETAVETVIQLTELLNLGGFNLRKWSSNDPRILAHLPDELKEFAPETEIDDSGNIKTLGLLWSHVTDEFGFKIPSLPPSNKVSKRVVASEMAQLFDPLGLVGSVVMSAKMFIQKLWAIGIPWDDDLPENLRDWWLRFREEIPQLADLKIPRRVLANDFNSYTLHCFCDASDHGYGACVYVVSSNGAGNYYSQLLIAKSRVAPLRGLTTPKLELCAAVLGCQLLDQVRSTTRFTGVVTFWSDSSIVLHWIRSPPTVWKVFVSNRIVEIQKLSIHDSWRHVPSKANPADRISRGVLPSEILEDSLWWHGPNFLVQAVDTWPEDIVSLTREEQEVRDAEARQVVSFAVTQVEHSIIHRYSDLGRLLRVVSYCFRFCRNALSPQNRRKVGPLQPPEVDYSLKSLIRSVQSTEFPEEIRCLSANPQRRLTSKDRKLQSSFKSLNPFLDNTGLLRIGGRLAKLSASLDTRAPILLPAKHHLSWLIARSLHLRTLHGGPTLLLSTIRQRFWPLRGRDLVRKVVRQCVTCFRCAPKPTEQFMAPLPSVRITPARVFANSGMDYCGPFGIRPLVGRGANVKMYVAVFVCMVVKAVHLEVVTDLTSIACINAVKRFIARRGRVVNLYCDNSTAFVGADRELRQLRRQYLQQYSTEQWNGYCLESGITFHFIPPRSPHHGGLWEAGVKSFKHHLRRILGCRSFTLEEFNTTVAQIESMLNSRPLSPLSSHPQDLSSLTPGHFLVGEPLFSIPEPDYTSHLVGRLNRYQEMKRSVQDFWKRWAREYVSELHQRSKWQRVRDEVKVGSLVLLKQEGLPPLEWNLGRVVAVSPGSDGHVRVVEVRTAKGYYTRAVTEVFLLPIEEPVVEMTEADQENRPTGPSRQNEAESTIGDH</sequence>
<name>A0ABM1XJH3_AEDAL</name>
<feature type="compositionally biased region" description="Low complexity" evidence="1">
    <location>
        <begin position="437"/>
        <end position="463"/>
    </location>
</feature>
<proteinExistence type="predicted"/>
<dbReference type="InterPro" id="IPR043502">
    <property type="entry name" value="DNA/RNA_pol_sf"/>
</dbReference>